<organism evidence="2">
    <name type="scientific">Fagus sylvatica</name>
    <name type="common">Beechnut</name>
    <dbReference type="NCBI Taxonomy" id="28930"/>
    <lineage>
        <taxon>Eukaryota</taxon>
        <taxon>Viridiplantae</taxon>
        <taxon>Streptophyta</taxon>
        <taxon>Embryophyta</taxon>
        <taxon>Tracheophyta</taxon>
        <taxon>Spermatophyta</taxon>
        <taxon>Magnoliopsida</taxon>
        <taxon>eudicotyledons</taxon>
        <taxon>Gunneridae</taxon>
        <taxon>Pentapetalae</taxon>
        <taxon>rosids</taxon>
        <taxon>fabids</taxon>
        <taxon>Fagales</taxon>
        <taxon>Fagaceae</taxon>
        <taxon>Fagus</taxon>
    </lineage>
</organism>
<dbReference type="GO" id="GO:0010089">
    <property type="term" value="P:xylem development"/>
    <property type="evidence" value="ECO:0007669"/>
    <property type="project" value="InterPro"/>
</dbReference>
<protein>
    <submittedName>
        <fullName evidence="2">Uncharacterized protein</fullName>
    </submittedName>
</protein>
<sequence>MENSMNSMSKALVSKERTSEPAEESGWTMYFEDLLVNNNNNNNENSYSSSGVETASLVSDAASLAGKRYESIERHGGLAMVKSSSKRLSFKKRKTKGANLVDDALEDTASSPLNSPKVCDLNEMDLNAIRNENTGISQEKRSASGQIYERSELGFIGRDSDCTELKKKGLCLLPLSMVVNYFG</sequence>
<dbReference type="InterPro" id="IPR039280">
    <property type="entry name" value="VUP"/>
</dbReference>
<dbReference type="EMBL" id="OIVN01000612">
    <property type="protein sequence ID" value="SPC82959.1"/>
    <property type="molecule type" value="Genomic_DNA"/>
</dbReference>
<evidence type="ECO:0000313" key="2">
    <source>
        <dbReference type="EMBL" id="SPC82959.1"/>
    </source>
</evidence>
<accession>A0A2N9F7W2</accession>
<gene>
    <name evidence="2" type="ORF">FSB_LOCUS10841</name>
</gene>
<proteinExistence type="predicted"/>
<evidence type="ECO:0000256" key="1">
    <source>
        <dbReference type="SAM" id="MobiDB-lite"/>
    </source>
</evidence>
<dbReference type="AlphaFoldDB" id="A0A2N9F7W2"/>
<reference evidence="2" key="1">
    <citation type="submission" date="2018-02" db="EMBL/GenBank/DDBJ databases">
        <authorList>
            <person name="Cohen D.B."/>
            <person name="Kent A.D."/>
        </authorList>
    </citation>
    <scope>NUCLEOTIDE SEQUENCE</scope>
</reference>
<feature type="region of interest" description="Disordered" evidence="1">
    <location>
        <begin position="1"/>
        <end position="24"/>
    </location>
</feature>
<name>A0A2N9F7W2_FAGSY</name>
<dbReference type="PANTHER" id="PTHR33974:SF25">
    <property type="entry name" value="SMALL PHOSPHATASE-LIKE PROTEIN 2, PUTATIVE-RELATED"/>
    <property type="match status" value="1"/>
</dbReference>
<dbReference type="PANTHER" id="PTHR33974">
    <property type="entry name" value="VASCULAR-RELATED UNKNOWN PROTEIN 1-RELATED"/>
    <property type="match status" value="1"/>
</dbReference>